<keyword evidence="4 7" id="KW-0812">Transmembrane</keyword>
<dbReference type="EMBL" id="QFQS01000004">
    <property type="protein sequence ID" value="PZQ96122.1"/>
    <property type="molecule type" value="Genomic_DNA"/>
</dbReference>
<protein>
    <recommendedName>
        <fullName evidence="8">ABC transmembrane type-1 domain-containing protein</fullName>
    </recommendedName>
</protein>
<proteinExistence type="inferred from homology"/>
<feature type="transmembrane region" description="Helical" evidence="7">
    <location>
        <begin position="178"/>
        <end position="201"/>
    </location>
</feature>
<evidence type="ECO:0000256" key="7">
    <source>
        <dbReference type="RuleBase" id="RU363032"/>
    </source>
</evidence>
<evidence type="ECO:0000256" key="4">
    <source>
        <dbReference type="ARBA" id="ARBA00022692"/>
    </source>
</evidence>
<evidence type="ECO:0000256" key="1">
    <source>
        <dbReference type="ARBA" id="ARBA00004651"/>
    </source>
</evidence>
<gene>
    <name evidence="9" type="ORF">DI533_16915</name>
</gene>
<evidence type="ECO:0000313" key="10">
    <source>
        <dbReference type="Proteomes" id="UP000248975"/>
    </source>
</evidence>
<reference evidence="9 10" key="1">
    <citation type="submission" date="2017-08" db="EMBL/GenBank/DDBJ databases">
        <title>Infants hospitalized years apart are colonized by the same room-sourced microbial strains.</title>
        <authorList>
            <person name="Brooks B."/>
            <person name="Olm M.R."/>
            <person name="Firek B.A."/>
            <person name="Baker R."/>
            <person name="Thomas B.C."/>
            <person name="Morowitz M.J."/>
            <person name="Banfield J.F."/>
        </authorList>
    </citation>
    <scope>NUCLEOTIDE SEQUENCE [LARGE SCALE GENOMIC DNA]</scope>
    <source>
        <strain evidence="9">S2_003_000_R2_11</strain>
    </source>
</reference>
<evidence type="ECO:0000313" key="9">
    <source>
        <dbReference type="EMBL" id="PZQ96122.1"/>
    </source>
</evidence>
<dbReference type="InterPro" id="IPR000515">
    <property type="entry name" value="MetI-like"/>
</dbReference>
<evidence type="ECO:0000256" key="2">
    <source>
        <dbReference type="ARBA" id="ARBA00022448"/>
    </source>
</evidence>
<feature type="domain" description="ABC transmembrane type-1" evidence="8">
    <location>
        <begin position="88"/>
        <end position="302"/>
    </location>
</feature>
<dbReference type="Gene3D" id="1.10.3720.10">
    <property type="entry name" value="MetI-like"/>
    <property type="match status" value="1"/>
</dbReference>
<feature type="transmembrane region" description="Helical" evidence="7">
    <location>
        <begin position="94"/>
        <end position="114"/>
    </location>
</feature>
<evidence type="ECO:0000256" key="3">
    <source>
        <dbReference type="ARBA" id="ARBA00022475"/>
    </source>
</evidence>
<dbReference type="PANTHER" id="PTHR43005">
    <property type="entry name" value="BLR7065 PROTEIN"/>
    <property type="match status" value="1"/>
</dbReference>
<dbReference type="InterPro" id="IPR035906">
    <property type="entry name" value="MetI-like_sf"/>
</dbReference>
<dbReference type="GO" id="GO:0005886">
    <property type="term" value="C:plasma membrane"/>
    <property type="evidence" value="ECO:0007669"/>
    <property type="project" value="UniProtKB-SubCell"/>
</dbReference>
<dbReference type="Proteomes" id="UP000248975">
    <property type="component" value="Unassembled WGS sequence"/>
</dbReference>
<dbReference type="PANTHER" id="PTHR43005:SF1">
    <property type="entry name" value="SPERMIDINE_PUTRESCINE TRANSPORT SYSTEM PERMEASE PROTEIN"/>
    <property type="match status" value="1"/>
</dbReference>
<accession>A0A2W5S507</accession>
<evidence type="ECO:0000259" key="8">
    <source>
        <dbReference type="PROSITE" id="PS50928"/>
    </source>
</evidence>
<keyword evidence="2 7" id="KW-0813">Transport</keyword>
<dbReference type="PROSITE" id="PS50928">
    <property type="entry name" value="ABC_TM1"/>
    <property type="match status" value="1"/>
</dbReference>
<dbReference type="CDD" id="cd06261">
    <property type="entry name" value="TM_PBP2"/>
    <property type="match status" value="1"/>
</dbReference>
<sequence length="312" mass="35214">MTGRTHAISPRSPLRARPPGWWQDDRLQRNLFLWPTCGFLLVMTIFPFLYSVFLSLHYVRLTTLHRRVFAGLDNYISLLTDGVFLAALKNTALLALSTITIEVLLGFIIAKVFYEMAGCRGVNGLRSAYLVPMMVTPITIGVIANYVMNPQLGLLNYLLGQIGIAPVAWFGDPMMAKLSILLINVWQWTPFMAMLLLAGLMSIRHDILEAARVDGAKWYHILHRIELPTVMPLLMLGVILRLIEILRFFDVVYITTRGGPGDSTMVLTLFTYQQNFQFFQVGKGSAAAVIILVLSIIITTFMVHILRRVENE</sequence>
<comment type="caution">
    <text evidence="9">The sequence shown here is derived from an EMBL/GenBank/DDBJ whole genome shotgun (WGS) entry which is preliminary data.</text>
</comment>
<organism evidence="9 10">
    <name type="scientific">Cereibacter sphaeroides</name>
    <name type="common">Rhodobacter sphaeroides</name>
    <dbReference type="NCBI Taxonomy" id="1063"/>
    <lineage>
        <taxon>Bacteria</taxon>
        <taxon>Pseudomonadati</taxon>
        <taxon>Pseudomonadota</taxon>
        <taxon>Alphaproteobacteria</taxon>
        <taxon>Rhodobacterales</taxon>
        <taxon>Paracoccaceae</taxon>
        <taxon>Cereibacter</taxon>
    </lineage>
</organism>
<feature type="transmembrane region" description="Helical" evidence="7">
    <location>
        <begin position="221"/>
        <end position="243"/>
    </location>
</feature>
<name>A0A2W5S507_CERSP</name>
<feature type="transmembrane region" description="Helical" evidence="7">
    <location>
        <begin position="31"/>
        <end position="56"/>
    </location>
</feature>
<feature type="transmembrane region" description="Helical" evidence="7">
    <location>
        <begin position="126"/>
        <end position="148"/>
    </location>
</feature>
<evidence type="ECO:0000256" key="5">
    <source>
        <dbReference type="ARBA" id="ARBA00022989"/>
    </source>
</evidence>
<evidence type="ECO:0000256" key="6">
    <source>
        <dbReference type="ARBA" id="ARBA00023136"/>
    </source>
</evidence>
<dbReference type="SUPFAM" id="SSF161098">
    <property type="entry name" value="MetI-like"/>
    <property type="match status" value="1"/>
</dbReference>
<dbReference type="GO" id="GO:0055085">
    <property type="term" value="P:transmembrane transport"/>
    <property type="evidence" value="ECO:0007669"/>
    <property type="project" value="InterPro"/>
</dbReference>
<comment type="similarity">
    <text evidence="7">Belongs to the binding-protein-dependent transport system permease family.</text>
</comment>
<dbReference type="AlphaFoldDB" id="A0A2W5S507"/>
<feature type="transmembrane region" description="Helical" evidence="7">
    <location>
        <begin position="286"/>
        <end position="306"/>
    </location>
</feature>
<keyword evidence="5 7" id="KW-1133">Transmembrane helix</keyword>
<dbReference type="Pfam" id="PF00528">
    <property type="entry name" value="BPD_transp_1"/>
    <property type="match status" value="1"/>
</dbReference>
<comment type="subcellular location">
    <subcellularLocation>
        <location evidence="1 7">Cell membrane</location>
        <topology evidence="1 7">Multi-pass membrane protein</topology>
    </subcellularLocation>
</comment>
<keyword evidence="6 7" id="KW-0472">Membrane</keyword>
<keyword evidence="3" id="KW-1003">Cell membrane</keyword>